<comment type="caution">
    <text evidence="3">The sequence shown here is derived from an EMBL/GenBank/DDBJ whole genome shotgun (WGS) entry which is preliminary data.</text>
</comment>
<dbReference type="InterPro" id="IPR000160">
    <property type="entry name" value="GGDEF_dom"/>
</dbReference>
<feature type="transmembrane region" description="Helical" evidence="1">
    <location>
        <begin position="6"/>
        <end position="28"/>
    </location>
</feature>
<protein>
    <submittedName>
        <fullName evidence="3">GGDEF domain-containing protein</fullName>
    </submittedName>
</protein>
<dbReference type="PANTHER" id="PTHR45138">
    <property type="entry name" value="REGULATORY COMPONENTS OF SENSORY TRANSDUCTION SYSTEM"/>
    <property type="match status" value="1"/>
</dbReference>
<feature type="transmembrane region" description="Helical" evidence="1">
    <location>
        <begin position="146"/>
        <end position="164"/>
    </location>
</feature>
<dbReference type="Proteomes" id="UP000290602">
    <property type="component" value="Unassembled WGS sequence"/>
</dbReference>
<dbReference type="InterPro" id="IPR029787">
    <property type="entry name" value="Nucleotide_cyclase"/>
</dbReference>
<feature type="transmembrane region" description="Helical" evidence="1">
    <location>
        <begin position="98"/>
        <end position="115"/>
    </location>
</feature>
<evidence type="ECO:0000313" key="3">
    <source>
        <dbReference type="EMBL" id="RXI79845.1"/>
    </source>
</evidence>
<keyword evidence="1" id="KW-0472">Membrane</keyword>
<name>A0A4Q0VM43_9LACO</name>
<dbReference type="RefSeq" id="WP_129031332.1">
    <property type="nucleotide sequence ID" value="NZ_QXIL01000002.1"/>
</dbReference>
<dbReference type="FunFam" id="3.30.70.270:FF:000001">
    <property type="entry name" value="Diguanylate cyclase domain protein"/>
    <property type="match status" value="1"/>
</dbReference>
<reference evidence="3 4" key="1">
    <citation type="submission" date="2018-08" db="EMBL/GenBank/DDBJ databases">
        <title>Lactobacillus suantsai sp. nov., isolated from traditional fermented suan-tsai in Taiwan.</title>
        <authorList>
            <person name="Huang C.-H."/>
        </authorList>
    </citation>
    <scope>NUCLEOTIDE SEQUENCE [LARGE SCALE GENOMIC DNA]</scope>
    <source>
        <strain evidence="3 4">BCRC 12945</strain>
    </source>
</reference>
<dbReference type="NCBIfam" id="TIGR00254">
    <property type="entry name" value="GGDEF"/>
    <property type="match status" value="1"/>
</dbReference>
<accession>A0A4Q0VM43</accession>
<dbReference type="SUPFAM" id="SSF55073">
    <property type="entry name" value="Nucleotide cyclase"/>
    <property type="match status" value="1"/>
</dbReference>
<feature type="transmembrane region" description="Helical" evidence="1">
    <location>
        <begin position="48"/>
        <end position="67"/>
    </location>
</feature>
<dbReference type="AlphaFoldDB" id="A0A4Q0VM43"/>
<dbReference type="SMART" id="SM00267">
    <property type="entry name" value="GGDEF"/>
    <property type="match status" value="1"/>
</dbReference>
<evidence type="ECO:0000313" key="4">
    <source>
        <dbReference type="Proteomes" id="UP000290602"/>
    </source>
</evidence>
<keyword evidence="1" id="KW-0812">Transmembrane</keyword>
<dbReference type="PANTHER" id="PTHR45138:SF9">
    <property type="entry name" value="DIGUANYLATE CYCLASE DGCM-RELATED"/>
    <property type="match status" value="1"/>
</dbReference>
<dbReference type="Pfam" id="PF00990">
    <property type="entry name" value="GGDEF"/>
    <property type="match status" value="1"/>
</dbReference>
<feature type="transmembrane region" description="Helical" evidence="1">
    <location>
        <begin position="170"/>
        <end position="193"/>
    </location>
</feature>
<dbReference type="CDD" id="cd01949">
    <property type="entry name" value="GGDEF"/>
    <property type="match status" value="1"/>
</dbReference>
<keyword evidence="1" id="KW-1133">Transmembrane helix</keyword>
<organism evidence="3 4">
    <name type="scientific">Levilactobacillus suantsaii</name>
    <dbReference type="NCBI Taxonomy" id="2292255"/>
    <lineage>
        <taxon>Bacteria</taxon>
        <taxon>Bacillati</taxon>
        <taxon>Bacillota</taxon>
        <taxon>Bacilli</taxon>
        <taxon>Lactobacillales</taxon>
        <taxon>Lactobacillaceae</taxon>
        <taxon>Levilactobacillus</taxon>
    </lineage>
</organism>
<feature type="transmembrane region" description="Helical" evidence="1">
    <location>
        <begin position="121"/>
        <end position="139"/>
    </location>
</feature>
<proteinExistence type="predicted"/>
<keyword evidence="4" id="KW-1185">Reference proteome</keyword>
<dbReference type="OrthoDB" id="9759607at2"/>
<evidence type="ECO:0000259" key="2">
    <source>
        <dbReference type="PROSITE" id="PS50887"/>
    </source>
</evidence>
<feature type="domain" description="GGDEF" evidence="2">
    <location>
        <begin position="240"/>
        <end position="376"/>
    </location>
</feature>
<dbReference type="InterPro" id="IPR050469">
    <property type="entry name" value="Diguanylate_Cyclase"/>
</dbReference>
<sequence length="382" mass="44339">MTWSMWLVPPFITSVFFVLGVITLYWSIYNWTTAWYEARNRPVNTKRVQTWIGAGCAVIAVFALQLLVRDSQLSWTFTNFQLLILMFTAYFLQLRVPYWMICVLGVGFMFLNGNVAQPLSWVYMIVFAAFYVESYIQGVHMWRWPFTRYIALAMINGAILWGIVKLRLNLSWSTVMEELINFFLLAVLMYGYFRIQNQDRHIKDRLFRSANWDALTKVQNYAAYDRAIGRQFYRSVSRHHDLSMIMFDIDHFKHVNDTYGHLAGDEVLRAVAKTVSVTLKRLDPGIALYRTGGEEFNIILPNYTASQAHPVAQQVFNSIVNQAVAYNGQEISVTLSLGVSELTVKDQTPLDFYKRVDANLYHSKRNGRMQITTTPWQTDISE</sequence>
<dbReference type="InterPro" id="IPR043128">
    <property type="entry name" value="Rev_trsase/Diguanyl_cyclase"/>
</dbReference>
<gene>
    <name evidence="3" type="ORF">DXH47_01550</name>
</gene>
<dbReference type="Gene3D" id="3.30.70.270">
    <property type="match status" value="1"/>
</dbReference>
<evidence type="ECO:0000256" key="1">
    <source>
        <dbReference type="SAM" id="Phobius"/>
    </source>
</evidence>
<dbReference type="GO" id="GO:0052621">
    <property type="term" value="F:diguanylate cyclase activity"/>
    <property type="evidence" value="ECO:0007669"/>
    <property type="project" value="TreeGrafter"/>
</dbReference>
<dbReference type="PROSITE" id="PS50887">
    <property type="entry name" value="GGDEF"/>
    <property type="match status" value="1"/>
</dbReference>
<dbReference type="EMBL" id="QXIL01000002">
    <property type="protein sequence ID" value="RXI79845.1"/>
    <property type="molecule type" value="Genomic_DNA"/>
</dbReference>